<dbReference type="GO" id="GO:0005886">
    <property type="term" value="C:plasma membrane"/>
    <property type="evidence" value="ECO:0007669"/>
    <property type="project" value="UniProtKB-SubCell"/>
</dbReference>
<keyword evidence="2" id="KW-1003">Cell membrane</keyword>
<reference evidence="8 9" key="1">
    <citation type="submission" date="2019-07" db="EMBL/GenBank/DDBJ databases">
        <title>Genomic Encyclopedia of Archaeal and Bacterial Type Strains, Phase II (KMG-II): from individual species to whole genera.</title>
        <authorList>
            <person name="Goeker M."/>
        </authorList>
    </citation>
    <scope>NUCLEOTIDE SEQUENCE [LARGE SCALE GENOMIC DNA]</scope>
    <source>
        <strain evidence="8 9">DSM 21935</strain>
    </source>
</reference>
<dbReference type="InterPro" id="IPR036866">
    <property type="entry name" value="RibonucZ/Hydroxyglut_hydro"/>
</dbReference>
<evidence type="ECO:0000256" key="3">
    <source>
        <dbReference type="ARBA" id="ARBA00022692"/>
    </source>
</evidence>
<evidence type="ECO:0000313" key="9">
    <source>
        <dbReference type="Proteomes" id="UP000324595"/>
    </source>
</evidence>
<dbReference type="PANTHER" id="PTHR30619:SF7">
    <property type="entry name" value="BETA-LACTAMASE DOMAIN PROTEIN"/>
    <property type="match status" value="1"/>
</dbReference>
<feature type="transmembrane region" description="Helical" evidence="6">
    <location>
        <begin position="302"/>
        <end position="325"/>
    </location>
</feature>
<organism evidence="8 9">
    <name type="scientific">Fodinibius salinus</name>
    <dbReference type="NCBI Taxonomy" id="860790"/>
    <lineage>
        <taxon>Bacteria</taxon>
        <taxon>Pseudomonadati</taxon>
        <taxon>Balneolota</taxon>
        <taxon>Balneolia</taxon>
        <taxon>Balneolales</taxon>
        <taxon>Balneolaceae</taxon>
        <taxon>Fodinibius</taxon>
    </lineage>
</organism>
<dbReference type="Gene3D" id="3.60.15.10">
    <property type="entry name" value="Ribonuclease Z/Hydroxyacylglutathione hydrolase-like"/>
    <property type="match status" value="1"/>
</dbReference>
<dbReference type="InterPro" id="IPR035681">
    <property type="entry name" value="ComA-like_MBL"/>
</dbReference>
<feature type="transmembrane region" description="Helical" evidence="6">
    <location>
        <begin position="64"/>
        <end position="85"/>
    </location>
</feature>
<dbReference type="RefSeq" id="WP_148898896.1">
    <property type="nucleotide sequence ID" value="NZ_VNHY01000002.1"/>
</dbReference>
<dbReference type="InterPro" id="IPR025405">
    <property type="entry name" value="DUF4131"/>
</dbReference>
<dbReference type="PANTHER" id="PTHR30619">
    <property type="entry name" value="DNA INTERNALIZATION/COMPETENCE PROTEIN COMEC/REC2"/>
    <property type="match status" value="1"/>
</dbReference>
<evidence type="ECO:0000313" key="8">
    <source>
        <dbReference type="EMBL" id="TYP93849.1"/>
    </source>
</evidence>
<dbReference type="CDD" id="cd07731">
    <property type="entry name" value="ComA-like_MBL-fold"/>
    <property type="match status" value="1"/>
</dbReference>
<evidence type="ECO:0000256" key="1">
    <source>
        <dbReference type="ARBA" id="ARBA00004651"/>
    </source>
</evidence>
<dbReference type="SUPFAM" id="SSF56281">
    <property type="entry name" value="Metallo-hydrolase/oxidoreductase"/>
    <property type="match status" value="1"/>
</dbReference>
<name>A0A5D3YNW7_9BACT</name>
<protein>
    <submittedName>
        <fullName evidence="8">Competence protein ComEC</fullName>
    </submittedName>
</protein>
<dbReference type="SMART" id="SM00849">
    <property type="entry name" value="Lactamase_B"/>
    <property type="match status" value="1"/>
</dbReference>
<sequence length="805" mass="90756">MEIKQSYQFPFASYPAVRLLLLMAAGILLDYHLQVSSYIWLGLFATSASIYLLSEYFYQEFLKAGLYNTAICCYLILIIAFGASWHSFFDYRTPPEEAQILNAYTWKELTFSGTVHQIRQTNTGKYQIDTNVDTTLYPNDILWDKSYRIRTILDPADIPFPNGLELGDQINFSAIIYPLDPKRNPGQFDYKDYLSSIGIYTQAGITNIGNIHSSPASVFRWTSLRQKVLDAIEHNFSKQTVPLAKALLIGHKNELKREEKIAFSRAGLSHIMAVSGLHVGFILAPFWICIPLFWTFRYGKEIGLFLLLMLLFFYAGLTGFSASVMRASLVGGFLAYGKLFNKVRNSKNLTAVAALILLLINPGNLFTIGFQLSFSAVYVILLTAPIISRKLPAWIQYRWYGQPVMVVIISFIVQLGLFPLLAYHFGEFSIIGPFANAIVVPILGIAVPVGLLLLPLSSFLPDLAHTLNIPIDYFLGLLDWFVTLTANWPWSWMQVHIRSLLFFSIWTAIIFLIASLPIPKMRWKWLAIVLALLCVDQAQNIIQKIQPAKLHITFFDVGQGDAALVKTPAGKHFLIDTGRWQPDYNSGKYIIIPYLKQKGIEKLDGIFLSHPHADHIGGMPELIDNIAIDTIYNSGAKYDSQLYDTYRRKATEKTIPIVPLTAGQQVVLDPSMRIFIYGPAQNISDANVNNRSLILELIYGQTQMLFMGDAEHQQEQRIARHYPQLIATDFLKVGHHGSKTSSSTPLLQQADAKAGIISLSKQNQFHHPHPAAIQRLQQDSVSLYFTSLTGAIQLWSDGSRIRIEK</sequence>
<accession>A0A5D3YNW7</accession>
<feature type="transmembrane region" description="Helical" evidence="6">
    <location>
        <begin position="471"/>
        <end position="490"/>
    </location>
</feature>
<evidence type="ECO:0000256" key="2">
    <source>
        <dbReference type="ARBA" id="ARBA00022475"/>
    </source>
</evidence>
<dbReference type="OrthoDB" id="9761531at2"/>
<dbReference type="Pfam" id="PF00753">
    <property type="entry name" value="Lactamase_B"/>
    <property type="match status" value="1"/>
</dbReference>
<evidence type="ECO:0000259" key="7">
    <source>
        <dbReference type="SMART" id="SM00849"/>
    </source>
</evidence>
<dbReference type="InterPro" id="IPR004477">
    <property type="entry name" value="ComEC_N"/>
</dbReference>
<feature type="transmembrane region" description="Helical" evidence="6">
    <location>
        <begin position="399"/>
        <end position="422"/>
    </location>
</feature>
<feature type="transmembrane region" description="Helical" evidence="6">
    <location>
        <begin position="434"/>
        <end position="459"/>
    </location>
</feature>
<dbReference type="Pfam" id="PF13567">
    <property type="entry name" value="DUF4131"/>
    <property type="match status" value="1"/>
</dbReference>
<evidence type="ECO:0000256" key="4">
    <source>
        <dbReference type="ARBA" id="ARBA00022989"/>
    </source>
</evidence>
<keyword evidence="9" id="KW-1185">Reference proteome</keyword>
<evidence type="ECO:0000256" key="6">
    <source>
        <dbReference type="SAM" id="Phobius"/>
    </source>
</evidence>
<evidence type="ECO:0000256" key="5">
    <source>
        <dbReference type="ARBA" id="ARBA00023136"/>
    </source>
</evidence>
<comment type="caution">
    <text evidence="8">The sequence shown here is derived from an EMBL/GenBank/DDBJ whole genome shotgun (WGS) entry which is preliminary data.</text>
</comment>
<keyword evidence="4 6" id="KW-1133">Transmembrane helix</keyword>
<dbReference type="GO" id="GO:0030420">
    <property type="term" value="P:establishment of competence for transformation"/>
    <property type="evidence" value="ECO:0007669"/>
    <property type="project" value="InterPro"/>
</dbReference>
<dbReference type="AlphaFoldDB" id="A0A5D3YNW7"/>
<dbReference type="InterPro" id="IPR004797">
    <property type="entry name" value="Competence_ComEC/Rec2"/>
</dbReference>
<keyword evidence="3 6" id="KW-0812">Transmembrane</keyword>
<feature type="domain" description="Metallo-beta-lactamase" evidence="7">
    <location>
        <begin position="559"/>
        <end position="761"/>
    </location>
</feature>
<comment type="subcellular location">
    <subcellularLocation>
        <location evidence="1">Cell membrane</location>
        <topology evidence="1">Multi-pass membrane protein</topology>
    </subcellularLocation>
</comment>
<dbReference type="NCBIfam" id="TIGR00360">
    <property type="entry name" value="ComEC_N-term"/>
    <property type="match status" value="1"/>
</dbReference>
<proteinExistence type="predicted"/>
<dbReference type="InterPro" id="IPR052159">
    <property type="entry name" value="Competence_DNA_uptake"/>
</dbReference>
<dbReference type="Proteomes" id="UP000324595">
    <property type="component" value="Unassembled WGS sequence"/>
</dbReference>
<gene>
    <name evidence="8" type="ORF">LX73_1562</name>
</gene>
<keyword evidence="5 6" id="KW-0472">Membrane</keyword>
<dbReference type="Pfam" id="PF03772">
    <property type="entry name" value="Competence"/>
    <property type="match status" value="1"/>
</dbReference>
<feature type="transmembrane region" description="Helical" evidence="6">
    <location>
        <begin position="12"/>
        <end position="31"/>
    </location>
</feature>
<dbReference type="NCBIfam" id="TIGR00361">
    <property type="entry name" value="ComEC_Rec2"/>
    <property type="match status" value="1"/>
</dbReference>
<feature type="transmembrane region" description="Helical" evidence="6">
    <location>
        <begin position="346"/>
        <end position="362"/>
    </location>
</feature>
<dbReference type="EMBL" id="VNHY01000002">
    <property type="protein sequence ID" value="TYP93849.1"/>
    <property type="molecule type" value="Genomic_DNA"/>
</dbReference>
<feature type="transmembrane region" description="Helical" evidence="6">
    <location>
        <begin position="496"/>
        <end position="518"/>
    </location>
</feature>
<dbReference type="InterPro" id="IPR001279">
    <property type="entry name" value="Metallo-B-lactamas"/>
</dbReference>
<feature type="transmembrane region" description="Helical" evidence="6">
    <location>
        <begin position="368"/>
        <end position="387"/>
    </location>
</feature>
<feature type="transmembrane region" description="Helical" evidence="6">
    <location>
        <begin position="271"/>
        <end position="296"/>
    </location>
</feature>
<feature type="transmembrane region" description="Helical" evidence="6">
    <location>
        <begin position="38"/>
        <end position="58"/>
    </location>
</feature>